<accession>A0A9D1Z6L7</accession>
<feature type="active site" description="Proton donor/acceptor" evidence="7">
    <location>
        <position position="248"/>
    </location>
</feature>
<evidence type="ECO:0000256" key="3">
    <source>
        <dbReference type="ARBA" id="ARBA00022670"/>
    </source>
</evidence>
<comment type="caution">
    <text evidence="9">The sequence shown here is derived from an EMBL/GenBank/DDBJ whole genome shotgun (WGS) entry which is preliminary data.</text>
</comment>
<dbReference type="PROSITE" id="PS52035">
    <property type="entry name" value="PEPTIDASE_M14"/>
    <property type="match status" value="1"/>
</dbReference>
<keyword evidence="6" id="KW-0482">Metalloprotease</keyword>
<proteinExistence type="inferred from homology"/>
<dbReference type="GO" id="GO:0004181">
    <property type="term" value="F:metallocarboxypeptidase activity"/>
    <property type="evidence" value="ECO:0007669"/>
    <property type="project" value="InterPro"/>
</dbReference>
<dbReference type="GO" id="GO:0005615">
    <property type="term" value="C:extracellular space"/>
    <property type="evidence" value="ECO:0007669"/>
    <property type="project" value="TreeGrafter"/>
</dbReference>
<evidence type="ECO:0000256" key="7">
    <source>
        <dbReference type="PROSITE-ProRule" id="PRU01379"/>
    </source>
</evidence>
<gene>
    <name evidence="9" type="ORF">H9728_02080</name>
</gene>
<sequence length="285" mass="31840">MAAFIVIMDEDVFETVRRFYERYRKDKAIAGYSALGLPVYAFFVGRQEYPVLLFQYAIHAREWITAYLALRHIERGIGRGGAWFLPLTNPDGAALSLRGEGFLSEISSERAAFLRRVNGGKDFSLWKANANAVDLNVNFGAFWGTGKHNVRMPAPENYIGSRPFSEPETRALRDFTLRVKPHATVSYHTKGEEIYYGFHAAPASEKEGVLARALSDETGYAARVIEESAGGYKDWCSLALKIPAFTIEAGSDTLPHPLKESDLGGITEKNIGVPRRLAEELWKTK</sequence>
<dbReference type="EMBL" id="DXCO01000017">
    <property type="protein sequence ID" value="HIY77810.1"/>
    <property type="molecule type" value="Genomic_DNA"/>
</dbReference>
<organism evidence="9 10">
    <name type="scientific">Candidatus Borkfalkia excrementavium</name>
    <dbReference type="NCBI Taxonomy" id="2838505"/>
    <lineage>
        <taxon>Bacteria</taxon>
        <taxon>Bacillati</taxon>
        <taxon>Bacillota</taxon>
        <taxon>Clostridia</taxon>
        <taxon>Christensenellales</taxon>
        <taxon>Christensenellaceae</taxon>
        <taxon>Candidatus Borkfalkia</taxon>
    </lineage>
</organism>
<keyword evidence="5" id="KW-0862">Zinc</keyword>
<keyword evidence="4" id="KW-0378">Hydrolase</keyword>
<comment type="cofactor">
    <cofactor evidence="1">
        <name>Zn(2+)</name>
        <dbReference type="ChEBI" id="CHEBI:29105"/>
    </cofactor>
</comment>
<dbReference type="PANTHER" id="PTHR11705">
    <property type="entry name" value="PROTEASE FAMILY M14 CARBOXYPEPTIDASE A,B"/>
    <property type="match status" value="1"/>
</dbReference>
<evidence type="ECO:0000256" key="1">
    <source>
        <dbReference type="ARBA" id="ARBA00001947"/>
    </source>
</evidence>
<evidence type="ECO:0000256" key="6">
    <source>
        <dbReference type="ARBA" id="ARBA00023049"/>
    </source>
</evidence>
<dbReference type="InterPro" id="IPR000834">
    <property type="entry name" value="Peptidase_M14"/>
</dbReference>
<dbReference type="Proteomes" id="UP000824135">
    <property type="component" value="Unassembled WGS sequence"/>
</dbReference>
<evidence type="ECO:0000313" key="9">
    <source>
        <dbReference type="EMBL" id="HIY77810.1"/>
    </source>
</evidence>
<dbReference type="Pfam" id="PF00246">
    <property type="entry name" value="Peptidase_M14"/>
    <property type="match status" value="1"/>
</dbReference>
<comment type="similarity">
    <text evidence="2 7">Belongs to the peptidase M14 family.</text>
</comment>
<reference evidence="9" key="2">
    <citation type="submission" date="2021-04" db="EMBL/GenBank/DDBJ databases">
        <authorList>
            <person name="Gilroy R."/>
        </authorList>
    </citation>
    <scope>NUCLEOTIDE SEQUENCE</scope>
    <source>
        <strain evidence="9">CHK199-9574</strain>
    </source>
</reference>
<feature type="domain" description="Peptidase M14" evidence="8">
    <location>
        <begin position="1"/>
        <end position="281"/>
    </location>
</feature>
<dbReference type="PANTHER" id="PTHR11705:SF143">
    <property type="entry name" value="SLL0236 PROTEIN"/>
    <property type="match status" value="1"/>
</dbReference>
<reference evidence="9" key="1">
    <citation type="journal article" date="2021" name="PeerJ">
        <title>Extensive microbial diversity within the chicken gut microbiome revealed by metagenomics and culture.</title>
        <authorList>
            <person name="Gilroy R."/>
            <person name="Ravi A."/>
            <person name="Getino M."/>
            <person name="Pursley I."/>
            <person name="Horton D.L."/>
            <person name="Alikhan N.F."/>
            <person name="Baker D."/>
            <person name="Gharbi K."/>
            <person name="Hall N."/>
            <person name="Watson M."/>
            <person name="Adriaenssens E.M."/>
            <person name="Foster-Nyarko E."/>
            <person name="Jarju S."/>
            <person name="Secka A."/>
            <person name="Antonio M."/>
            <person name="Oren A."/>
            <person name="Chaudhuri R.R."/>
            <person name="La Ragione R."/>
            <person name="Hildebrand F."/>
            <person name="Pallen M.J."/>
        </authorList>
    </citation>
    <scope>NUCLEOTIDE SEQUENCE</scope>
    <source>
        <strain evidence="9">CHK199-9574</strain>
    </source>
</reference>
<dbReference type="SMART" id="SM00631">
    <property type="entry name" value="Zn_pept"/>
    <property type="match status" value="1"/>
</dbReference>
<protein>
    <recommendedName>
        <fullName evidence="8">Peptidase M14 domain-containing protein</fullName>
    </recommendedName>
</protein>
<dbReference type="Gene3D" id="3.40.630.10">
    <property type="entry name" value="Zn peptidases"/>
    <property type="match status" value="1"/>
</dbReference>
<evidence type="ECO:0000313" key="10">
    <source>
        <dbReference type="Proteomes" id="UP000824135"/>
    </source>
</evidence>
<evidence type="ECO:0000256" key="2">
    <source>
        <dbReference type="ARBA" id="ARBA00005988"/>
    </source>
</evidence>
<evidence type="ECO:0000259" key="8">
    <source>
        <dbReference type="PROSITE" id="PS52035"/>
    </source>
</evidence>
<keyword evidence="3" id="KW-0645">Protease</keyword>
<name>A0A9D1Z6L7_9FIRM</name>
<evidence type="ECO:0000256" key="5">
    <source>
        <dbReference type="ARBA" id="ARBA00022833"/>
    </source>
</evidence>
<dbReference type="GO" id="GO:0006508">
    <property type="term" value="P:proteolysis"/>
    <property type="evidence" value="ECO:0007669"/>
    <property type="project" value="UniProtKB-KW"/>
</dbReference>
<dbReference type="GO" id="GO:0008270">
    <property type="term" value="F:zinc ion binding"/>
    <property type="evidence" value="ECO:0007669"/>
    <property type="project" value="InterPro"/>
</dbReference>
<dbReference type="AlphaFoldDB" id="A0A9D1Z6L7"/>
<evidence type="ECO:0000256" key="4">
    <source>
        <dbReference type="ARBA" id="ARBA00022801"/>
    </source>
</evidence>
<dbReference type="SUPFAM" id="SSF53187">
    <property type="entry name" value="Zn-dependent exopeptidases"/>
    <property type="match status" value="1"/>
</dbReference>